<keyword evidence="13 15" id="KW-0472">Membrane</keyword>
<dbReference type="InterPro" id="IPR005897">
    <property type="entry name" value="Pept_C39_ABC_bacteriocin"/>
</dbReference>
<dbReference type="PROSITE" id="PS50929">
    <property type="entry name" value="ABC_TM1F"/>
    <property type="match status" value="1"/>
</dbReference>
<feature type="transmembrane region" description="Helical" evidence="15">
    <location>
        <begin position="202"/>
        <end position="225"/>
    </location>
</feature>
<keyword evidence="6" id="KW-0547">Nucleotide-binding</keyword>
<feature type="domain" description="Peptidase C39" evidence="18">
    <location>
        <begin position="12"/>
        <end position="138"/>
    </location>
</feature>
<evidence type="ECO:0000259" key="18">
    <source>
        <dbReference type="PROSITE" id="PS50990"/>
    </source>
</evidence>
<proteinExistence type="predicted"/>
<dbReference type="CDD" id="cd18570">
    <property type="entry name" value="ABC_6TM_PCAT1_LagD_like"/>
    <property type="match status" value="1"/>
</dbReference>
<evidence type="ECO:0000256" key="7">
    <source>
        <dbReference type="ARBA" id="ARBA00022801"/>
    </source>
</evidence>
<keyword evidence="5 15" id="KW-0812">Transmembrane</keyword>
<dbReference type="SMART" id="SM00382">
    <property type="entry name" value="AAA"/>
    <property type="match status" value="1"/>
</dbReference>
<evidence type="ECO:0000256" key="10">
    <source>
        <dbReference type="ARBA" id="ARBA00022927"/>
    </source>
</evidence>
<dbReference type="GO" id="GO:0034040">
    <property type="term" value="F:ATPase-coupled lipid transmembrane transporter activity"/>
    <property type="evidence" value="ECO:0007669"/>
    <property type="project" value="TreeGrafter"/>
</dbReference>
<dbReference type="InterPro" id="IPR005074">
    <property type="entry name" value="Peptidase_C39"/>
</dbReference>
<dbReference type="InterPro" id="IPR039421">
    <property type="entry name" value="Type_1_exporter"/>
</dbReference>
<dbReference type="PROSITE" id="PS50893">
    <property type="entry name" value="ABC_TRANSPORTER_2"/>
    <property type="match status" value="1"/>
</dbReference>
<dbReference type="GO" id="GO:0005524">
    <property type="term" value="F:ATP binding"/>
    <property type="evidence" value="ECO:0007669"/>
    <property type="project" value="UniProtKB-KW"/>
</dbReference>
<dbReference type="Pfam" id="PF00664">
    <property type="entry name" value="ABC_membrane"/>
    <property type="match status" value="1"/>
</dbReference>
<gene>
    <name evidence="19" type="ORF">SAMN02910432_01638</name>
</gene>
<keyword evidence="9" id="KW-0067">ATP-binding</keyword>
<dbReference type="GO" id="GO:0005886">
    <property type="term" value="C:plasma membrane"/>
    <property type="evidence" value="ECO:0007669"/>
    <property type="project" value="UniProtKB-SubCell"/>
</dbReference>
<evidence type="ECO:0000256" key="8">
    <source>
        <dbReference type="ARBA" id="ARBA00022807"/>
    </source>
</evidence>
<organism evidence="19 20">
    <name type="scientific">Ligilactobacillus ruminis DSM 20403 = NBRC 102161</name>
    <dbReference type="NCBI Taxonomy" id="1423798"/>
    <lineage>
        <taxon>Bacteria</taxon>
        <taxon>Bacillati</taxon>
        <taxon>Bacillota</taxon>
        <taxon>Bacilli</taxon>
        <taxon>Lactobacillales</taxon>
        <taxon>Lactobacillaceae</taxon>
        <taxon>Ligilactobacillus</taxon>
    </lineage>
</organism>
<dbReference type="InterPro" id="IPR027417">
    <property type="entry name" value="P-loop_NTPase"/>
</dbReference>
<dbReference type="GO" id="GO:0043214">
    <property type="term" value="F:ABC-type bacteriocin transporter activity"/>
    <property type="evidence" value="ECO:0007669"/>
    <property type="project" value="InterPro"/>
</dbReference>
<dbReference type="PANTHER" id="PTHR24221:SF654">
    <property type="entry name" value="ATP-BINDING CASSETTE SUB-FAMILY B MEMBER 6"/>
    <property type="match status" value="1"/>
</dbReference>
<dbReference type="GO" id="GO:0006508">
    <property type="term" value="P:proteolysis"/>
    <property type="evidence" value="ECO:0007669"/>
    <property type="project" value="UniProtKB-KW"/>
</dbReference>
<evidence type="ECO:0000256" key="4">
    <source>
        <dbReference type="ARBA" id="ARBA00022670"/>
    </source>
</evidence>
<evidence type="ECO:0000256" key="14">
    <source>
        <dbReference type="ARBA" id="ARBA00043264"/>
    </source>
</evidence>
<feature type="transmembrane region" description="Helical" evidence="15">
    <location>
        <begin position="278"/>
        <end position="299"/>
    </location>
</feature>
<dbReference type="Gene3D" id="1.20.1560.10">
    <property type="entry name" value="ABC transporter type 1, transmembrane domain"/>
    <property type="match status" value="1"/>
</dbReference>
<evidence type="ECO:0000259" key="16">
    <source>
        <dbReference type="PROSITE" id="PS50893"/>
    </source>
</evidence>
<evidence type="ECO:0000256" key="3">
    <source>
        <dbReference type="ARBA" id="ARBA00022475"/>
    </source>
</evidence>
<dbReference type="Pfam" id="PF00005">
    <property type="entry name" value="ABC_tran"/>
    <property type="match status" value="1"/>
</dbReference>
<evidence type="ECO:0000256" key="13">
    <source>
        <dbReference type="ARBA" id="ARBA00023136"/>
    </source>
</evidence>
<dbReference type="CDD" id="cd03228">
    <property type="entry name" value="ABCC_MRP_Like"/>
    <property type="match status" value="1"/>
</dbReference>
<evidence type="ECO:0000256" key="1">
    <source>
        <dbReference type="ARBA" id="ARBA00004651"/>
    </source>
</evidence>
<dbReference type="Gene3D" id="3.90.70.10">
    <property type="entry name" value="Cysteine proteinases"/>
    <property type="match status" value="1"/>
</dbReference>
<dbReference type="InterPro" id="IPR036640">
    <property type="entry name" value="ABC1_TM_sf"/>
</dbReference>
<keyword evidence="7" id="KW-0378">Hydrolase</keyword>
<dbReference type="Pfam" id="PF03412">
    <property type="entry name" value="Peptidase_C39"/>
    <property type="match status" value="1"/>
</dbReference>
<keyword evidence="4" id="KW-0645">Protease</keyword>
<evidence type="ECO:0000256" key="15">
    <source>
        <dbReference type="SAM" id="Phobius"/>
    </source>
</evidence>
<feature type="transmembrane region" description="Helical" evidence="15">
    <location>
        <begin position="305"/>
        <end position="329"/>
    </location>
</feature>
<evidence type="ECO:0000256" key="2">
    <source>
        <dbReference type="ARBA" id="ARBA00022448"/>
    </source>
</evidence>
<dbReference type="CDD" id="cd02418">
    <property type="entry name" value="Peptidase_C39B"/>
    <property type="match status" value="1"/>
</dbReference>
<keyword evidence="3" id="KW-1003">Cell membrane</keyword>
<feature type="domain" description="ABC transmembrane type-1" evidence="17">
    <location>
        <begin position="171"/>
        <end position="450"/>
    </location>
</feature>
<keyword evidence="11" id="KW-1278">Translocase</keyword>
<sequence length="689" mass="78320">MIFSKKYPYIPQVDEMDCGIACLSMIAKYYGSEYHLSYLRNLAKITKNGASALGLMKAAEKIGLTTDSFELDYDNLCNFPELPLIAFVVKEGGISHFCVIYQVTESYVLVADPDPTVKMVKISKRSFEKIWTGVIITCHKGDDFKINHVNSKNLLSFIPVLMEEHQTIVKIFVTAIFIATVNIISSYFLQELIDYYIPKQNINLLDIVSAGLIICYIFQQITLFFQQKLLLKLSNSLSKSIVLKYWGYIIKLPMSFFETRKTGEITSRFSDANTLIEVLGETIVTICLDSIIVISILFFIFHQNVTLFCISLCIIPLYILLIYAFSTYFKKENYNLMQSYSEVDSSIIDNITGIETIKSLCLEDFSYSHAKFKYTNYIQKYVNYTNHVNMQNCLKNLIQLIFNVIILLIGARMIHTTSLTIGKLMTFNALLGYLVSHLEGIISLQTKIQAANIANIRLNEVYSVEQEDNYGNEYLGNVESIEVNNLCYSYDYGDNTINNLTMIINKRDKIAICGESGTGKSTLAKLLAREILPDYGNILVNGICTEEYNIKSYRHKIIYIPQETTLFPGTISDNITIGLNDSFYSSKKIQHLCDLIDFSKDIRELPNGINTQVNSNGSGLSGGQKQKLALIRVMVRNPQVIILDESLSAIDSKSRNKILKFLTEKPDLTIISITHDKETLPYFKRIYNM</sequence>
<dbReference type="InterPro" id="IPR003439">
    <property type="entry name" value="ABC_transporter-like_ATP-bd"/>
</dbReference>
<keyword evidence="12 15" id="KW-1133">Transmembrane helix</keyword>
<evidence type="ECO:0000259" key="17">
    <source>
        <dbReference type="PROSITE" id="PS50929"/>
    </source>
</evidence>
<protein>
    <submittedName>
        <fullName evidence="19">ABC-type bacteriocin transporter</fullName>
    </submittedName>
</protein>
<dbReference type="Proteomes" id="UP000182635">
    <property type="component" value="Unassembled WGS sequence"/>
</dbReference>
<dbReference type="SUPFAM" id="SSF52540">
    <property type="entry name" value="P-loop containing nucleoside triphosphate hydrolases"/>
    <property type="match status" value="1"/>
</dbReference>
<dbReference type="PANTHER" id="PTHR24221">
    <property type="entry name" value="ATP-BINDING CASSETTE SUB-FAMILY B"/>
    <property type="match status" value="1"/>
</dbReference>
<evidence type="ECO:0000256" key="11">
    <source>
        <dbReference type="ARBA" id="ARBA00022967"/>
    </source>
</evidence>
<dbReference type="InterPro" id="IPR003593">
    <property type="entry name" value="AAA+_ATPase"/>
</dbReference>
<evidence type="ECO:0000256" key="9">
    <source>
        <dbReference type="ARBA" id="ARBA00022840"/>
    </source>
</evidence>
<keyword evidence="8" id="KW-0788">Thiol protease</keyword>
<dbReference type="GO" id="GO:0015031">
    <property type="term" value="P:protein transport"/>
    <property type="evidence" value="ECO:0007669"/>
    <property type="project" value="UniProtKB-KW"/>
</dbReference>
<keyword evidence="14" id="KW-0080">Bacteriocin transport</keyword>
<evidence type="ECO:0000256" key="5">
    <source>
        <dbReference type="ARBA" id="ARBA00022692"/>
    </source>
</evidence>
<evidence type="ECO:0000256" key="12">
    <source>
        <dbReference type="ARBA" id="ARBA00022989"/>
    </source>
</evidence>
<dbReference type="AlphaFoldDB" id="A0A1I2SKX5"/>
<dbReference type="GO" id="GO:0008234">
    <property type="term" value="F:cysteine-type peptidase activity"/>
    <property type="evidence" value="ECO:0007669"/>
    <property type="project" value="UniProtKB-KW"/>
</dbReference>
<dbReference type="SUPFAM" id="SSF90123">
    <property type="entry name" value="ABC transporter transmembrane region"/>
    <property type="match status" value="1"/>
</dbReference>
<dbReference type="PROSITE" id="PS50990">
    <property type="entry name" value="PEPTIDASE_C39"/>
    <property type="match status" value="1"/>
</dbReference>
<dbReference type="PROSITE" id="PS00211">
    <property type="entry name" value="ABC_TRANSPORTER_1"/>
    <property type="match status" value="1"/>
</dbReference>
<dbReference type="NCBIfam" id="TIGR01193">
    <property type="entry name" value="bacteriocin_ABC"/>
    <property type="match status" value="1"/>
</dbReference>
<name>A0A1I2SKX5_9LACO</name>
<feature type="domain" description="ABC transporter" evidence="16">
    <location>
        <begin position="481"/>
        <end position="689"/>
    </location>
</feature>
<evidence type="ECO:0000256" key="6">
    <source>
        <dbReference type="ARBA" id="ARBA00022741"/>
    </source>
</evidence>
<accession>A0A1I2SKX5</accession>
<comment type="subcellular location">
    <subcellularLocation>
        <location evidence="1">Cell membrane</location>
        <topology evidence="1">Multi-pass membrane protein</topology>
    </subcellularLocation>
</comment>
<dbReference type="EMBL" id="FOPI01000028">
    <property type="protein sequence ID" value="SFG50511.1"/>
    <property type="molecule type" value="Genomic_DNA"/>
</dbReference>
<dbReference type="InterPro" id="IPR011527">
    <property type="entry name" value="ABC1_TM_dom"/>
</dbReference>
<keyword evidence="2" id="KW-0813">Transport</keyword>
<dbReference type="Gene3D" id="3.40.50.300">
    <property type="entry name" value="P-loop containing nucleotide triphosphate hydrolases"/>
    <property type="match status" value="1"/>
</dbReference>
<dbReference type="GO" id="GO:0016887">
    <property type="term" value="F:ATP hydrolysis activity"/>
    <property type="evidence" value="ECO:0007669"/>
    <property type="project" value="InterPro"/>
</dbReference>
<feature type="transmembrane region" description="Helical" evidence="15">
    <location>
        <begin position="171"/>
        <end position="190"/>
    </location>
</feature>
<keyword evidence="10" id="KW-0653">Protein transport</keyword>
<reference evidence="20" key="1">
    <citation type="submission" date="2016-10" db="EMBL/GenBank/DDBJ databases">
        <authorList>
            <person name="Varghese N."/>
            <person name="Submissions S."/>
        </authorList>
    </citation>
    <scope>NUCLEOTIDE SEQUENCE [LARGE SCALE GENOMIC DNA]</scope>
    <source>
        <strain evidence="20">DSM 20403</strain>
    </source>
</reference>
<dbReference type="InterPro" id="IPR017871">
    <property type="entry name" value="ABC_transporter-like_CS"/>
</dbReference>
<evidence type="ECO:0000313" key="19">
    <source>
        <dbReference type="EMBL" id="SFG50511.1"/>
    </source>
</evidence>
<evidence type="ECO:0000313" key="20">
    <source>
        <dbReference type="Proteomes" id="UP000182635"/>
    </source>
</evidence>